<dbReference type="InterPro" id="IPR025241">
    <property type="entry name" value="DUF4190"/>
</dbReference>
<evidence type="ECO:0000256" key="1">
    <source>
        <dbReference type="SAM" id="Phobius"/>
    </source>
</evidence>
<name>A0A934S3I2_9BACT</name>
<dbReference type="AlphaFoldDB" id="A0A934S3I2"/>
<comment type="caution">
    <text evidence="4">The sequence shown here is derived from an EMBL/GenBank/DDBJ whole genome shotgun (WGS) entry which is preliminary data.</text>
</comment>
<evidence type="ECO:0000313" key="4">
    <source>
        <dbReference type="EMBL" id="MBK1881642.1"/>
    </source>
</evidence>
<keyword evidence="5" id="KW-1185">Reference proteome</keyword>
<evidence type="ECO:0000259" key="3">
    <source>
        <dbReference type="Pfam" id="PF14237"/>
    </source>
</evidence>
<proteinExistence type="predicted"/>
<accession>A0A934S3I2</accession>
<organism evidence="4 5">
    <name type="scientific">Luteolibacter pohnpeiensis</name>
    <dbReference type="NCBI Taxonomy" id="454153"/>
    <lineage>
        <taxon>Bacteria</taxon>
        <taxon>Pseudomonadati</taxon>
        <taxon>Verrucomicrobiota</taxon>
        <taxon>Verrucomicrobiia</taxon>
        <taxon>Verrucomicrobiales</taxon>
        <taxon>Verrucomicrobiaceae</taxon>
        <taxon>Luteolibacter</taxon>
    </lineage>
</organism>
<feature type="domain" description="GYF" evidence="3">
    <location>
        <begin position="4"/>
        <end position="36"/>
    </location>
</feature>
<protein>
    <submittedName>
        <fullName evidence="4">DUF4190 domain-containing protein</fullName>
    </submittedName>
</protein>
<dbReference type="Proteomes" id="UP000603141">
    <property type="component" value="Unassembled WGS sequence"/>
</dbReference>
<feature type="transmembrane region" description="Helical" evidence="1">
    <location>
        <begin position="85"/>
        <end position="118"/>
    </location>
</feature>
<keyword evidence="1" id="KW-0472">Membrane</keyword>
<gene>
    <name evidence="4" type="ORF">JIN85_04410</name>
</gene>
<dbReference type="InterPro" id="IPR025640">
    <property type="entry name" value="GYF_2"/>
</dbReference>
<sequence>MFQEELIVKIASGEVSAQDLVWCEGMPDWKPAGQVEIFKTASTNPLNPARPPVIGEPSPYAPPAFPMPASGPLQVTSSKATASMVLGIVSLVLSICGCYSILISLPCAILAVVFGNQAKKQIMARPELMHDLGKAKSGVIMGWIAIGVTVLMMLITTATFAWTSTRSSSSSSSRIIRTSHF</sequence>
<keyword evidence="1" id="KW-0812">Transmembrane</keyword>
<dbReference type="Pfam" id="PF14237">
    <property type="entry name" value="GYF_2"/>
    <property type="match status" value="1"/>
</dbReference>
<dbReference type="Pfam" id="PF13828">
    <property type="entry name" value="DUF4190"/>
    <property type="match status" value="1"/>
</dbReference>
<feature type="transmembrane region" description="Helical" evidence="1">
    <location>
        <begin position="139"/>
        <end position="162"/>
    </location>
</feature>
<dbReference type="EMBL" id="JAENIJ010000005">
    <property type="protein sequence ID" value="MBK1881642.1"/>
    <property type="molecule type" value="Genomic_DNA"/>
</dbReference>
<evidence type="ECO:0000259" key="2">
    <source>
        <dbReference type="Pfam" id="PF13828"/>
    </source>
</evidence>
<evidence type="ECO:0000313" key="5">
    <source>
        <dbReference type="Proteomes" id="UP000603141"/>
    </source>
</evidence>
<keyword evidence="1" id="KW-1133">Transmembrane helix</keyword>
<reference evidence="4" key="1">
    <citation type="submission" date="2021-01" db="EMBL/GenBank/DDBJ databases">
        <title>Modified the classification status of verrucomicrobia.</title>
        <authorList>
            <person name="Feng X."/>
        </authorList>
    </citation>
    <scope>NUCLEOTIDE SEQUENCE</scope>
    <source>
        <strain evidence="4">KCTC 22041</strain>
    </source>
</reference>
<feature type="domain" description="DUF4190" evidence="2">
    <location>
        <begin position="86"/>
        <end position="151"/>
    </location>
</feature>